<dbReference type="EMBL" id="JBHUOF010000001">
    <property type="protein sequence ID" value="MFD2798069.1"/>
    <property type="molecule type" value="Genomic_DNA"/>
</dbReference>
<accession>A0ABW5W2A0</accession>
<dbReference type="SMART" id="SM00507">
    <property type="entry name" value="HNHc"/>
    <property type="match status" value="1"/>
</dbReference>
<feature type="domain" description="HNH nuclease" evidence="2">
    <location>
        <begin position="285"/>
        <end position="337"/>
    </location>
</feature>
<evidence type="ECO:0000313" key="4">
    <source>
        <dbReference type="Proteomes" id="UP001597478"/>
    </source>
</evidence>
<dbReference type="RefSeq" id="WP_377387711.1">
    <property type="nucleotide sequence ID" value="NZ_JBHSAN010000008.1"/>
</dbReference>
<comment type="similarity">
    <text evidence="1">Belongs to the Rv1128c/1148c/1588c/1702c/1945/3466 family.</text>
</comment>
<comment type="caution">
    <text evidence="3">The sequence shown here is derived from an EMBL/GenBank/DDBJ whole genome shotgun (WGS) entry which is preliminary data.</text>
</comment>
<organism evidence="3 4">
    <name type="scientific">Prauserella oleivorans</name>
    <dbReference type="NCBI Taxonomy" id="1478153"/>
    <lineage>
        <taxon>Bacteria</taxon>
        <taxon>Bacillati</taxon>
        <taxon>Actinomycetota</taxon>
        <taxon>Actinomycetes</taxon>
        <taxon>Pseudonocardiales</taxon>
        <taxon>Pseudonocardiaceae</taxon>
        <taxon>Prauserella</taxon>
    </lineage>
</organism>
<dbReference type="InterPro" id="IPR003870">
    <property type="entry name" value="DUF222"/>
</dbReference>
<proteinExistence type="inferred from homology"/>
<dbReference type="Pfam" id="PF01844">
    <property type="entry name" value="HNH"/>
    <property type="match status" value="1"/>
</dbReference>
<dbReference type="Pfam" id="PF02720">
    <property type="entry name" value="DUF222"/>
    <property type="match status" value="1"/>
</dbReference>
<dbReference type="CDD" id="cd00085">
    <property type="entry name" value="HNHc"/>
    <property type="match status" value="1"/>
</dbReference>
<dbReference type="InterPro" id="IPR002711">
    <property type="entry name" value="HNH"/>
</dbReference>
<evidence type="ECO:0000259" key="2">
    <source>
        <dbReference type="SMART" id="SM00507"/>
    </source>
</evidence>
<name>A0ABW5W2A0_9PSEU</name>
<protein>
    <submittedName>
        <fullName evidence="3">DUF222 domain-containing protein</fullName>
    </submittedName>
</protein>
<dbReference type="Proteomes" id="UP001597478">
    <property type="component" value="Unassembled WGS sequence"/>
</dbReference>
<sequence length="366" mass="39949">MGENSLDEVIRLEREIARLQALQVRALVEYSASRDDAADVASEVALGLAISDNAARIKIGLARDLVTRLPETLGALSRGDIDLYKASKVSEPTAVLADDMAGEVDALVSGRLAGRDASSIRRMVNRAVYKVDPEGAAARAEARRRERRVELRHGDDAMATLVAELPAEVASAAYARIDRCARALRNAGDGRTMDQLRADVFADLLLSRTPGGGSSRAEIFVYIDVATLVGLSTNPAELAGHGPLPASIARAIAFDPNSTWRRIITDPHTGAPIDVGRERYRPPAVTADHVTIRDRECRFPTCHRPAHFVDLDHVIPYQRNGDTNTANLIGLCRRHHRTKHTPGWRFHLTDTGALRITTPTGHTYRS</sequence>
<gene>
    <name evidence="3" type="ORF">ACFS2C_01515</name>
</gene>
<dbReference type="InterPro" id="IPR003615">
    <property type="entry name" value="HNH_nuc"/>
</dbReference>
<dbReference type="Gene3D" id="1.10.30.50">
    <property type="match status" value="1"/>
</dbReference>
<reference evidence="4" key="1">
    <citation type="journal article" date="2019" name="Int. J. Syst. Evol. Microbiol.">
        <title>The Global Catalogue of Microorganisms (GCM) 10K type strain sequencing project: providing services to taxonomists for standard genome sequencing and annotation.</title>
        <authorList>
            <consortium name="The Broad Institute Genomics Platform"/>
            <consortium name="The Broad Institute Genome Sequencing Center for Infectious Disease"/>
            <person name="Wu L."/>
            <person name="Ma J."/>
        </authorList>
    </citation>
    <scope>NUCLEOTIDE SEQUENCE [LARGE SCALE GENOMIC DNA]</scope>
    <source>
        <strain evidence="4">IBRC-M 10906</strain>
    </source>
</reference>
<evidence type="ECO:0000256" key="1">
    <source>
        <dbReference type="ARBA" id="ARBA00023450"/>
    </source>
</evidence>
<keyword evidence="4" id="KW-1185">Reference proteome</keyword>
<evidence type="ECO:0000313" key="3">
    <source>
        <dbReference type="EMBL" id="MFD2798069.1"/>
    </source>
</evidence>